<comment type="caution">
    <text evidence="1">The sequence shown here is derived from an EMBL/GenBank/DDBJ whole genome shotgun (WGS) entry which is preliminary data.</text>
</comment>
<sequence length="57" mass="6563">MWIAARPTANHPQWVWLVANVHSGRLRSILRDRTDAAEYIRSWAGHADLSRLHGAFK</sequence>
<proteinExistence type="predicted"/>
<protein>
    <recommendedName>
        <fullName evidence="3">Transposase</fullName>
    </recommendedName>
</protein>
<dbReference type="EMBL" id="BAABBV010000002">
    <property type="protein sequence ID" value="GAA4166035.1"/>
    <property type="molecule type" value="Genomic_DNA"/>
</dbReference>
<keyword evidence="2" id="KW-1185">Reference proteome</keyword>
<organism evidence="1 2">
    <name type="scientific">Gryllotalpicola daejeonensis</name>
    <dbReference type="NCBI Taxonomy" id="993087"/>
    <lineage>
        <taxon>Bacteria</taxon>
        <taxon>Bacillati</taxon>
        <taxon>Actinomycetota</taxon>
        <taxon>Actinomycetes</taxon>
        <taxon>Micrococcales</taxon>
        <taxon>Microbacteriaceae</taxon>
        <taxon>Gryllotalpicola</taxon>
    </lineage>
</organism>
<evidence type="ECO:0008006" key="3">
    <source>
        <dbReference type="Google" id="ProtNLM"/>
    </source>
</evidence>
<evidence type="ECO:0000313" key="2">
    <source>
        <dbReference type="Proteomes" id="UP001415169"/>
    </source>
</evidence>
<dbReference type="Proteomes" id="UP001415169">
    <property type="component" value="Unassembled WGS sequence"/>
</dbReference>
<reference evidence="1" key="1">
    <citation type="journal article" date="2014" name="Int. J. Syst. Evol. Microbiol.">
        <title>Complete genome of a new Firmicutes species belonging to the dominant human colonic microbiota ('Ruminococcus bicirculans') reveals two chromosomes and a selective capacity to utilize plant glucans.</title>
        <authorList>
            <consortium name="NISC Comparative Sequencing Program"/>
            <person name="Wegmann U."/>
            <person name="Louis P."/>
            <person name="Goesmann A."/>
            <person name="Henrissat B."/>
            <person name="Duncan S.H."/>
            <person name="Flint H.J."/>
        </authorList>
    </citation>
    <scope>NUCLEOTIDE SEQUENCE</scope>
    <source>
        <strain evidence="1">JCM 17590</strain>
    </source>
</reference>
<name>A0ABP7ZNJ4_9MICO</name>
<accession>A0ABP7ZNJ4</accession>
<reference evidence="1" key="2">
    <citation type="submission" date="2023-12" db="EMBL/GenBank/DDBJ databases">
        <authorList>
            <person name="Sun Q."/>
            <person name="Inoue M."/>
        </authorList>
    </citation>
    <scope>NUCLEOTIDE SEQUENCE</scope>
    <source>
        <strain evidence="1">JCM 17590</strain>
    </source>
</reference>
<gene>
    <name evidence="1" type="ORF">GCM10022286_30030</name>
</gene>
<evidence type="ECO:0000313" key="1">
    <source>
        <dbReference type="EMBL" id="GAA4166035.1"/>
    </source>
</evidence>